<evidence type="ECO:0000313" key="3">
    <source>
        <dbReference type="Proteomes" id="UP000248917"/>
    </source>
</evidence>
<dbReference type="Proteomes" id="UP000248917">
    <property type="component" value="Unassembled WGS sequence"/>
</dbReference>
<feature type="chain" id="PRO_5016415073" evidence="1">
    <location>
        <begin position="21"/>
        <end position="118"/>
    </location>
</feature>
<protein>
    <submittedName>
        <fullName evidence="2">Uncharacterized protein</fullName>
    </submittedName>
</protein>
<sequence>MKKISTLLLFILGFASITLAQETESSKRSLVQIKDVKIRLPKSLELLDLDFGDTIRLEPPIIFTLENPFNDKDVIIFPPSQDPVYLKGIYELPDPQSRMPIVAFPEKYHYKILIKAYK</sequence>
<dbReference type="EMBL" id="QKTX01000003">
    <property type="protein sequence ID" value="PZV85435.1"/>
    <property type="molecule type" value="Genomic_DNA"/>
</dbReference>
<comment type="caution">
    <text evidence="2">The sequence shown here is derived from an EMBL/GenBank/DDBJ whole genome shotgun (WGS) entry which is preliminary data.</text>
</comment>
<keyword evidence="3" id="KW-1185">Reference proteome</keyword>
<dbReference type="RefSeq" id="WP_111391890.1">
    <property type="nucleotide sequence ID" value="NZ_QKTX01000003.1"/>
</dbReference>
<gene>
    <name evidence="2" type="ORF">CLV31_103227</name>
</gene>
<keyword evidence="1" id="KW-0732">Signal</keyword>
<dbReference type="OrthoDB" id="827963at2"/>
<organism evidence="2 3">
    <name type="scientific">Algoriphagus aquaeductus</name>
    <dbReference type="NCBI Taxonomy" id="475299"/>
    <lineage>
        <taxon>Bacteria</taxon>
        <taxon>Pseudomonadati</taxon>
        <taxon>Bacteroidota</taxon>
        <taxon>Cytophagia</taxon>
        <taxon>Cytophagales</taxon>
        <taxon>Cyclobacteriaceae</taxon>
        <taxon>Algoriphagus</taxon>
    </lineage>
</organism>
<evidence type="ECO:0000313" key="2">
    <source>
        <dbReference type="EMBL" id="PZV85435.1"/>
    </source>
</evidence>
<accession>A0A326RTS7</accession>
<reference evidence="2 3" key="1">
    <citation type="submission" date="2018-06" db="EMBL/GenBank/DDBJ databases">
        <title>Genomic Encyclopedia of Archaeal and Bacterial Type Strains, Phase II (KMG-II): from individual species to whole genera.</title>
        <authorList>
            <person name="Goeker M."/>
        </authorList>
    </citation>
    <scope>NUCLEOTIDE SEQUENCE [LARGE SCALE GENOMIC DNA]</scope>
    <source>
        <strain evidence="2 3">T4</strain>
    </source>
</reference>
<proteinExistence type="predicted"/>
<feature type="signal peptide" evidence="1">
    <location>
        <begin position="1"/>
        <end position="20"/>
    </location>
</feature>
<evidence type="ECO:0000256" key="1">
    <source>
        <dbReference type="SAM" id="SignalP"/>
    </source>
</evidence>
<name>A0A326RTS7_9BACT</name>
<dbReference type="AlphaFoldDB" id="A0A326RTS7"/>